<organism evidence="1">
    <name type="scientific">Brassica cretica</name>
    <name type="common">Mustard</name>
    <dbReference type="NCBI Taxonomy" id="69181"/>
    <lineage>
        <taxon>Eukaryota</taxon>
        <taxon>Viridiplantae</taxon>
        <taxon>Streptophyta</taxon>
        <taxon>Embryophyta</taxon>
        <taxon>Tracheophyta</taxon>
        <taxon>Spermatophyta</taxon>
        <taxon>Magnoliopsida</taxon>
        <taxon>eudicotyledons</taxon>
        <taxon>Gunneridae</taxon>
        <taxon>Pentapetalae</taxon>
        <taxon>rosids</taxon>
        <taxon>malvids</taxon>
        <taxon>Brassicales</taxon>
        <taxon>Brassicaceae</taxon>
        <taxon>Brassiceae</taxon>
        <taxon>Brassica</taxon>
    </lineage>
</organism>
<dbReference type="AlphaFoldDB" id="A0A8S9ILS5"/>
<protein>
    <submittedName>
        <fullName evidence="1">Uncharacterized protein</fullName>
    </submittedName>
</protein>
<comment type="caution">
    <text evidence="1">The sequence shown here is derived from an EMBL/GenBank/DDBJ whole genome shotgun (WGS) entry which is preliminary data.</text>
</comment>
<gene>
    <name evidence="1" type="ORF">F2Q70_00000263</name>
</gene>
<evidence type="ECO:0000313" key="1">
    <source>
        <dbReference type="EMBL" id="KAF2570312.1"/>
    </source>
</evidence>
<dbReference type="EMBL" id="QGKY02001015">
    <property type="protein sequence ID" value="KAF2570312.1"/>
    <property type="molecule type" value="Genomic_DNA"/>
</dbReference>
<sequence length="124" mass="13881">MSAKKPVVDENTMNGFQTMWTVQQADLAAKERLSKMNLLDSLIGKKEPLSEGEEGLKKKLIIDSFMFKMVHGFLVVRQCETMSGHGLKQKTEVTGLKDRGYVLALESLFTGLWSLVNDIIVSEC</sequence>
<proteinExistence type="predicted"/>
<reference evidence="1" key="1">
    <citation type="submission" date="2019-12" db="EMBL/GenBank/DDBJ databases">
        <title>Genome sequencing and annotation of Brassica cretica.</title>
        <authorList>
            <person name="Studholme D.J."/>
            <person name="Sarris P.F."/>
        </authorList>
    </citation>
    <scope>NUCLEOTIDE SEQUENCE</scope>
    <source>
        <strain evidence="1">PFS-102/07</strain>
        <tissue evidence="1">Leaf</tissue>
    </source>
</reference>
<accession>A0A8S9ILS5</accession>
<name>A0A8S9ILS5_BRACR</name>